<organism evidence="5 6">
    <name type="scientific">Cylindrobasidium torrendii FP15055 ss-10</name>
    <dbReference type="NCBI Taxonomy" id="1314674"/>
    <lineage>
        <taxon>Eukaryota</taxon>
        <taxon>Fungi</taxon>
        <taxon>Dikarya</taxon>
        <taxon>Basidiomycota</taxon>
        <taxon>Agaricomycotina</taxon>
        <taxon>Agaricomycetes</taxon>
        <taxon>Agaricomycetidae</taxon>
        <taxon>Agaricales</taxon>
        <taxon>Marasmiineae</taxon>
        <taxon>Physalacriaceae</taxon>
        <taxon>Cylindrobasidium</taxon>
    </lineage>
</organism>
<dbReference type="PANTHER" id="PTHR11129:SF3">
    <property type="entry name" value="PROTEIN PRENYLTRANSFERASE ALPHA SUBUNIT REPEAT-CONTAINING PROTEIN 1"/>
    <property type="match status" value="1"/>
</dbReference>
<sequence>MSLELLHLLADSLKSLESIEILPGSAEDWSANPEFPFLLSEGHLGIPQKLLYKLYVFAISVLSQPKLRITVRDIIAATAVIVLANPAHTTALNTRKTLVLSNDLDPHNELTLTRAAILGCKDMSKQSVIWHHRRWLLQHLHSQVRPPFAENTNLAIPCTTLKAELHLIAHACETYPRNYYAWAHRLFCADILSQLVTQQVDGADDIVREEFQYCMKWIDTHLSDYTAMNYACQFANRFPSVASQPKSPHPLLLQAIALLQTYPSHEALWMYLRTCICIESSMARVEMVKLAEESLRQTENSGRLDQCLRYIETFTTRR</sequence>
<reference evidence="5 6" key="1">
    <citation type="journal article" date="2015" name="Fungal Genet. Biol.">
        <title>Evolution of novel wood decay mechanisms in Agaricales revealed by the genome sequences of Fistulina hepatica and Cylindrobasidium torrendii.</title>
        <authorList>
            <person name="Floudas D."/>
            <person name="Held B.W."/>
            <person name="Riley R."/>
            <person name="Nagy L.G."/>
            <person name="Koehler G."/>
            <person name="Ransdell A.S."/>
            <person name="Younus H."/>
            <person name="Chow J."/>
            <person name="Chiniquy J."/>
            <person name="Lipzen A."/>
            <person name="Tritt A."/>
            <person name="Sun H."/>
            <person name="Haridas S."/>
            <person name="LaButti K."/>
            <person name="Ohm R.A."/>
            <person name="Kues U."/>
            <person name="Blanchette R.A."/>
            <person name="Grigoriev I.V."/>
            <person name="Minto R.E."/>
            <person name="Hibbett D.S."/>
        </authorList>
    </citation>
    <scope>NUCLEOTIDE SEQUENCE [LARGE SCALE GENOMIC DNA]</scope>
    <source>
        <strain evidence="5 6">FP15055 ss-10</strain>
    </source>
</reference>
<keyword evidence="4" id="KW-0677">Repeat</keyword>
<dbReference type="SUPFAM" id="SSF48439">
    <property type="entry name" value="Protein prenylyltransferase"/>
    <property type="match status" value="1"/>
</dbReference>
<dbReference type="EMBL" id="KN880510">
    <property type="protein sequence ID" value="KIY68093.1"/>
    <property type="molecule type" value="Genomic_DNA"/>
</dbReference>
<evidence type="ECO:0000256" key="2">
    <source>
        <dbReference type="ARBA" id="ARBA00022602"/>
    </source>
</evidence>
<evidence type="ECO:0000313" key="5">
    <source>
        <dbReference type="EMBL" id="KIY68093.1"/>
    </source>
</evidence>
<dbReference type="Proteomes" id="UP000054007">
    <property type="component" value="Unassembled WGS sequence"/>
</dbReference>
<proteinExistence type="inferred from homology"/>
<dbReference type="OrthoDB" id="1924260at2759"/>
<evidence type="ECO:0000313" key="6">
    <source>
        <dbReference type="Proteomes" id="UP000054007"/>
    </source>
</evidence>
<dbReference type="GO" id="GO:0005737">
    <property type="term" value="C:cytoplasm"/>
    <property type="evidence" value="ECO:0007669"/>
    <property type="project" value="TreeGrafter"/>
</dbReference>
<keyword evidence="6" id="KW-1185">Reference proteome</keyword>
<keyword evidence="2" id="KW-0637">Prenyltransferase</keyword>
<dbReference type="InterPro" id="IPR002088">
    <property type="entry name" value="Prenyl_trans_a"/>
</dbReference>
<dbReference type="Gene3D" id="1.25.40.120">
    <property type="entry name" value="Protein prenylyltransferase"/>
    <property type="match status" value="1"/>
</dbReference>
<dbReference type="AlphaFoldDB" id="A0A0D7BC46"/>
<name>A0A0D7BC46_9AGAR</name>
<evidence type="ECO:0000256" key="3">
    <source>
        <dbReference type="ARBA" id="ARBA00022679"/>
    </source>
</evidence>
<accession>A0A0D7BC46</accession>
<keyword evidence="3 5" id="KW-0808">Transferase</keyword>
<dbReference type="PANTHER" id="PTHR11129">
    <property type="entry name" value="PROTEIN FARNESYLTRANSFERASE ALPHA SUBUNIT/RAB GERANYLGERANYL TRANSFERASE ALPHA SUBUNIT"/>
    <property type="match status" value="1"/>
</dbReference>
<evidence type="ECO:0000256" key="4">
    <source>
        <dbReference type="ARBA" id="ARBA00022737"/>
    </source>
</evidence>
<dbReference type="PROSITE" id="PS51147">
    <property type="entry name" value="PFTA"/>
    <property type="match status" value="1"/>
</dbReference>
<gene>
    <name evidence="5" type="ORF">CYLTODRAFT_443596</name>
</gene>
<comment type="similarity">
    <text evidence="1">Belongs to the protein prenyltransferase subunit alpha family.</text>
</comment>
<evidence type="ECO:0000256" key="1">
    <source>
        <dbReference type="ARBA" id="ARBA00006734"/>
    </source>
</evidence>
<dbReference type="GO" id="GO:0008318">
    <property type="term" value="F:protein prenyltransferase activity"/>
    <property type="evidence" value="ECO:0007669"/>
    <property type="project" value="InterPro"/>
</dbReference>
<protein>
    <submittedName>
        <fullName evidence="5">Protein prenylyltransferase</fullName>
    </submittedName>
</protein>
<dbReference type="Pfam" id="PF01239">
    <property type="entry name" value="PPTA"/>
    <property type="match status" value="2"/>
</dbReference>